<evidence type="ECO:0000256" key="8">
    <source>
        <dbReference type="ARBA" id="ARBA00025705"/>
    </source>
</evidence>
<dbReference type="InterPro" id="IPR014776">
    <property type="entry name" value="4pyrrole_Mease_sub2"/>
</dbReference>
<dbReference type="InterPro" id="IPR035996">
    <property type="entry name" value="4pyrrol_Methylase_sf"/>
</dbReference>
<keyword evidence="13" id="KW-1185">Reference proteome</keyword>
<dbReference type="OrthoDB" id="9815856at2"/>
<dbReference type="GO" id="GO:0032259">
    <property type="term" value="P:methylation"/>
    <property type="evidence" value="ECO:0007669"/>
    <property type="project" value="UniProtKB-KW"/>
</dbReference>
<dbReference type="AlphaFoldDB" id="A0A4S4AIT1"/>
<keyword evidence="3" id="KW-0169">Cobalamin biosynthesis</keyword>
<dbReference type="InterPro" id="IPR050161">
    <property type="entry name" value="Siro_Cobalamin_biosynth"/>
</dbReference>
<dbReference type="PANTHER" id="PTHR45790">
    <property type="entry name" value="SIROHEME SYNTHASE-RELATED"/>
    <property type="match status" value="1"/>
</dbReference>
<evidence type="ECO:0000256" key="7">
    <source>
        <dbReference type="ARBA" id="ARBA00023244"/>
    </source>
</evidence>
<dbReference type="SUPFAM" id="SSF53790">
    <property type="entry name" value="Tetrapyrrole methylase"/>
    <property type="match status" value="1"/>
</dbReference>
<dbReference type="PROSITE" id="PS00840">
    <property type="entry name" value="SUMT_2"/>
    <property type="match status" value="1"/>
</dbReference>
<evidence type="ECO:0000313" key="12">
    <source>
        <dbReference type="EMBL" id="THF59276.1"/>
    </source>
</evidence>
<protein>
    <recommendedName>
        <fullName evidence="2">uroporphyrinogen-III C-methyltransferase</fullName>
        <ecNumber evidence="2">2.1.1.107</ecNumber>
    </recommendedName>
</protein>
<dbReference type="InterPro" id="IPR003043">
    <property type="entry name" value="Uropor_MeTrfase_CS"/>
</dbReference>
<reference evidence="12 13" key="1">
    <citation type="submission" date="2019-04" db="EMBL/GenBank/DDBJ databases">
        <title>Azoarcus rhizosphaerae sp. nov. isolated from rhizosphere of Ficus religiosa.</title>
        <authorList>
            <person name="Lin S.-Y."/>
            <person name="Hameed A."/>
            <person name="Hsu Y.-H."/>
            <person name="Young C.-C."/>
        </authorList>
    </citation>
    <scope>NUCLEOTIDE SEQUENCE [LARGE SCALE GENOMIC DNA]</scope>
    <source>
        <strain evidence="12 13">CC-YHH848</strain>
    </source>
</reference>
<dbReference type="FunFam" id="3.40.1010.10:FF:000001">
    <property type="entry name" value="Siroheme synthase"/>
    <property type="match status" value="1"/>
</dbReference>
<comment type="pathway">
    <text evidence="8">Porphyrin-containing compound metabolism; siroheme biosynthesis; precorrin-2 from uroporphyrinogen III: step 1/1.</text>
</comment>
<dbReference type="GO" id="GO:0009236">
    <property type="term" value="P:cobalamin biosynthetic process"/>
    <property type="evidence" value="ECO:0007669"/>
    <property type="project" value="UniProtKB-KW"/>
</dbReference>
<dbReference type="CDD" id="cd11642">
    <property type="entry name" value="SUMT"/>
    <property type="match status" value="1"/>
</dbReference>
<dbReference type="EC" id="2.1.1.107" evidence="2"/>
<sequence length="257" mass="25974">MSKIYLIGAGPGAADLLTLRAAKILADEAEIVLADDLVSAEILALVRPAARVLKVGKRGGKAPGRPHTPQDFIHRLMVRYARRGRTVVRLKGGDPCVFGRGGEEVEALAAAGLEAEVVPGLTAGIAVPAAAGIPVTHRAYTHGVTLVTGTAGDGCGEPNWAALAQSGTTLVIYMGLARLLNIVARLIAAGLPPDTPAAAIASGTLAAQRQVKGRLADLPALVAAEGLASPAIVVVGEVAALARVESLDLPAGRALAA</sequence>
<keyword evidence="6" id="KW-0949">S-adenosyl-L-methionine</keyword>
<evidence type="ECO:0000256" key="2">
    <source>
        <dbReference type="ARBA" id="ARBA00012162"/>
    </source>
</evidence>
<gene>
    <name evidence="12" type="primary">cobA</name>
    <name evidence="12" type="ORF">E6O51_16275</name>
</gene>
<evidence type="ECO:0000256" key="4">
    <source>
        <dbReference type="ARBA" id="ARBA00022603"/>
    </source>
</evidence>
<evidence type="ECO:0000256" key="1">
    <source>
        <dbReference type="ARBA" id="ARBA00005879"/>
    </source>
</evidence>
<keyword evidence="7" id="KW-0627">Porphyrin biosynthesis</keyword>
<dbReference type="Pfam" id="PF00590">
    <property type="entry name" value="TP_methylase"/>
    <property type="match status" value="1"/>
</dbReference>
<name>A0A4S4AIT1_9RHOO</name>
<proteinExistence type="inferred from homology"/>
<dbReference type="UniPathway" id="UPA00262">
    <property type="reaction ID" value="UER00211"/>
</dbReference>
<dbReference type="FunFam" id="3.30.950.10:FF:000001">
    <property type="entry name" value="Siroheme synthase"/>
    <property type="match status" value="1"/>
</dbReference>
<dbReference type="GO" id="GO:0019354">
    <property type="term" value="P:siroheme biosynthetic process"/>
    <property type="evidence" value="ECO:0007669"/>
    <property type="project" value="UniProtKB-UniPathway"/>
</dbReference>
<keyword evidence="4 10" id="KW-0489">Methyltransferase</keyword>
<comment type="similarity">
    <text evidence="1 10">Belongs to the precorrin methyltransferase family.</text>
</comment>
<dbReference type="InterPro" id="IPR006366">
    <property type="entry name" value="CobA/CysG_C"/>
</dbReference>
<organism evidence="12 13">
    <name type="scientific">Pseudothauera rhizosphaerae</name>
    <dbReference type="NCBI Taxonomy" id="2565932"/>
    <lineage>
        <taxon>Bacteria</taxon>
        <taxon>Pseudomonadati</taxon>
        <taxon>Pseudomonadota</taxon>
        <taxon>Betaproteobacteria</taxon>
        <taxon>Rhodocyclales</taxon>
        <taxon>Zoogloeaceae</taxon>
        <taxon>Pseudothauera</taxon>
    </lineage>
</organism>
<dbReference type="GO" id="GO:0004851">
    <property type="term" value="F:uroporphyrin-III C-methyltransferase activity"/>
    <property type="evidence" value="ECO:0007669"/>
    <property type="project" value="UniProtKB-EC"/>
</dbReference>
<evidence type="ECO:0000256" key="10">
    <source>
        <dbReference type="RuleBase" id="RU003960"/>
    </source>
</evidence>
<feature type="domain" description="Tetrapyrrole methylase" evidence="11">
    <location>
        <begin position="3"/>
        <end position="218"/>
    </location>
</feature>
<dbReference type="NCBIfam" id="NF004790">
    <property type="entry name" value="PRK06136.1"/>
    <property type="match status" value="1"/>
</dbReference>
<dbReference type="InterPro" id="IPR014777">
    <property type="entry name" value="4pyrrole_Mease_sub1"/>
</dbReference>
<evidence type="ECO:0000256" key="6">
    <source>
        <dbReference type="ARBA" id="ARBA00022691"/>
    </source>
</evidence>
<dbReference type="Gene3D" id="3.40.1010.10">
    <property type="entry name" value="Cobalt-precorrin-4 Transmethylase, Domain 1"/>
    <property type="match status" value="1"/>
</dbReference>
<keyword evidence="5 10" id="KW-0808">Transferase</keyword>
<dbReference type="PROSITE" id="PS00839">
    <property type="entry name" value="SUMT_1"/>
    <property type="match status" value="1"/>
</dbReference>
<comment type="pathway">
    <text evidence="9">Cofactor biosynthesis; adenosylcobalamin biosynthesis; precorrin-2 from uroporphyrinogen III: step 1/1.</text>
</comment>
<evidence type="ECO:0000256" key="9">
    <source>
        <dbReference type="ARBA" id="ARBA00060548"/>
    </source>
</evidence>
<evidence type="ECO:0000259" key="11">
    <source>
        <dbReference type="Pfam" id="PF00590"/>
    </source>
</evidence>
<dbReference type="InterPro" id="IPR000878">
    <property type="entry name" value="4pyrrol_Mease"/>
</dbReference>
<comment type="caution">
    <text evidence="12">The sequence shown here is derived from an EMBL/GenBank/DDBJ whole genome shotgun (WGS) entry which is preliminary data.</text>
</comment>
<dbReference type="PANTHER" id="PTHR45790:SF3">
    <property type="entry name" value="S-ADENOSYL-L-METHIONINE-DEPENDENT UROPORPHYRINOGEN III METHYLTRANSFERASE, CHLOROPLASTIC"/>
    <property type="match status" value="1"/>
</dbReference>
<dbReference type="NCBIfam" id="TIGR01469">
    <property type="entry name" value="cobA_cysG_Cterm"/>
    <property type="match status" value="1"/>
</dbReference>
<dbReference type="EMBL" id="SSOD01000014">
    <property type="protein sequence ID" value="THF59276.1"/>
    <property type="molecule type" value="Genomic_DNA"/>
</dbReference>
<evidence type="ECO:0000256" key="3">
    <source>
        <dbReference type="ARBA" id="ARBA00022573"/>
    </source>
</evidence>
<dbReference type="RefSeq" id="WP_136386061.1">
    <property type="nucleotide sequence ID" value="NZ_SSOD01000014.1"/>
</dbReference>
<dbReference type="Proteomes" id="UP000307956">
    <property type="component" value="Unassembled WGS sequence"/>
</dbReference>
<accession>A0A4S4AIT1</accession>
<dbReference type="Gene3D" id="3.30.950.10">
    <property type="entry name" value="Methyltransferase, Cobalt-precorrin-4 Transmethylase, Domain 2"/>
    <property type="match status" value="1"/>
</dbReference>
<evidence type="ECO:0000313" key="13">
    <source>
        <dbReference type="Proteomes" id="UP000307956"/>
    </source>
</evidence>
<evidence type="ECO:0000256" key="5">
    <source>
        <dbReference type="ARBA" id="ARBA00022679"/>
    </source>
</evidence>